<accession>A0ABZ0QMK4</accession>
<dbReference type="CDD" id="cd00377">
    <property type="entry name" value="ICL_PEPM"/>
    <property type="match status" value="1"/>
</dbReference>
<dbReference type="EMBL" id="CP132508">
    <property type="protein sequence ID" value="WPD18718.1"/>
    <property type="molecule type" value="Genomic_DNA"/>
</dbReference>
<dbReference type="InterPro" id="IPR018523">
    <property type="entry name" value="Isocitrate_lyase_ph_CS"/>
</dbReference>
<dbReference type="InterPro" id="IPR015813">
    <property type="entry name" value="Pyrv/PenolPyrv_kinase-like_dom"/>
</dbReference>
<dbReference type="RefSeq" id="WP_318750519.1">
    <property type="nucleotide sequence ID" value="NZ_CP132508.1"/>
</dbReference>
<sequence>MAWLLQKETPQRELAERFRQLVKRGPVVLPGAHDALSALIAQRVGFEALYLSGAAYTASRGLPDLGLVTSQELAERARDIVRATDLPLIVDIDTGFGGVLNVARTGREMVEARVAGVQIEDQEMPKKCGHLSGKSLVTADEMVQKIRALKETAPTLYVIARTDAHGVEGLEAVIARARRYVEAGADAIFPEALTTEDEFRAVREALPGVPLLANLTEFGKTPYYSAADLAAWGYDIILFPVSSLRVAARAVERLYRHLRETGSTRELLGEMQDRAELYETIRYFAYEELDQTLARSTLPPLAREREASRSTTPSRVMRPRTDATDAASDTV</sequence>
<evidence type="ECO:0000256" key="6">
    <source>
        <dbReference type="RuleBase" id="RU361121"/>
    </source>
</evidence>
<evidence type="ECO:0000256" key="3">
    <source>
        <dbReference type="ARBA" id="ARBA00022723"/>
    </source>
</evidence>
<evidence type="ECO:0000256" key="1">
    <source>
        <dbReference type="ARBA" id="ARBA00001946"/>
    </source>
</evidence>
<evidence type="ECO:0000313" key="8">
    <source>
        <dbReference type="EMBL" id="WPD18718.1"/>
    </source>
</evidence>
<comment type="pathway">
    <text evidence="6">Organic acid metabolism; propanoate degradation.</text>
</comment>
<evidence type="ECO:0000256" key="7">
    <source>
        <dbReference type="SAM" id="MobiDB-lite"/>
    </source>
</evidence>
<gene>
    <name evidence="8" type="primary">prpB</name>
    <name evidence="8" type="ORF">Q5761_10185</name>
</gene>
<comment type="catalytic activity">
    <reaction evidence="6">
        <text>(2S,3R)-3-hydroxybutane-1,2,3-tricarboxylate = pyruvate + succinate</text>
        <dbReference type="Rhea" id="RHEA:16809"/>
        <dbReference type="ChEBI" id="CHEBI:15361"/>
        <dbReference type="ChEBI" id="CHEBI:30031"/>
        <dbReference type="ChEBI" id="CHEBI:57429"/>
        <dbReference type="EC" id="4.1.3.30"/>
    </reaction>
</comment>
<comment type="function">
    <text evidence="6">Catalyzes the thermodynamically favored C-C bond cleavage of (2R,3S)-2-methylisocitrate to yield pyruvate and succinate.</text>
</comment>
<dbReference type="GO" id="GO:0046421">
    <property type="term" value="F:methylisocitrate lyase activity"/>
    <property type="evidence" value="ECO:0007669"/>
    <property type="project" value="UniProtKB-EC"/>
</dbReference>
<comment type="cofactor">
    <cofactor evidence="1">
        <name>Mg(2+)</name>
        <dbReference type="ChEBI" id="CHEBI:18420"/>
    </cofactor>
</comment>
<dbReference type="PROSITE" id="PS00161">
    <property type="entry name" value="ISOCITRATE_LYASE"/>
    <property type="match status" value="1"/>
</dbReference>
<dbReference type="PANTHER" id="PTHR42905">
    <property type="entry name" value="PHOSPHOENOLPYRUVATE CARBOXYLASE"/>
    <property type="match status" value="1"/>
</dbReference>
<protein>
    <recommendedName>
        <fullName evidence="6">Methylisocitrate lyase</fullName>
        <ecNumber evidence="6">4.1.3.30</ecNumber>
    </recommendedName>
</protein>
<evidence type="ECO:0000313" key="9">
    <source>
        <dbReference type="Proteomes" id="UP001304683"/>
    </source>
</evidence>
<dbReference type="InterPro" id="IPR012695">
    <property type="entry name" value="PrpB"/>
</dbReference>
<dbReference type="Gene3D" id="3.20.20.60">
    <property type="entry name" value="Phosphoenolpyruvate-binding domains"/>
    <property type="match status" value="1"/>
</dbReference>
<evidence type="ECO:0000256" key="4">
    <source>
        <dbReference type="ARBA" id="ARBA00022842"/>
    </source>
</evidence>
<dbReference type="Pfam" id="PF13714">
    <property type="entry name" value="PEP_mutase"/>
    <property type="match status" value="1"/>
</dbReference>
<keyword evidence="5 6" id="KW-0456">Lyase</keyword>
<comment type="similarity">
    <text evidence="2 6">Belongs to the isocitrate lyase/PEP mutase superfamily. Methylisocitrate lyase family.</text>
</comment>
<dbReference type="InterPro" id="IPR039556">
    <property type="entry name" value="ICL/PEPM"/>
</dbReference>
<dbReference type="Proteomes" id="UP001304683">
    <property type="component" value="Chromosome"/>
</dbReference>
<dbReference type="PANTHER" id="PTHR42905:SF5">
    <property type="entry name" value="CARBOXYVINYL-CARBOXYPHOSPHONATE PHOSPHORYLMUTASE, CHLOROPLASTIC"/>
    <property type="match status" value="1"/>
</dbReference>
<proteinExistence type="inferred from homology"/>
<keyword evidence="9" id="KW-1185">Reference proteome</keyword>
<reference evidence="8 9" key="1">
    <citation type="submission" date="2023-08" db="EMBL/GenBank/DDBJ databases">
        <title>Genome sequence of Thermaerobacter compostii strain Ins1, a spore-forming filamentous bacterium isolated from a deep geothermal reservoir.</title>
        <authorList>
            <person name="Bregnard D."/>
            <person name="Gonzalez D."/>
            <person name="Junier P."/>
        </authorList>
    </citation>
    <scope>NUCLEOTIDE SEQUENCE [LARGE SCALE GENOMIC DNA]</scope>
    <source>
        <strain evidence="8 9">Ins1</strain>
    </source>
</reference>
<keyword evidence="3" id="KW-0479">Metal-binding</keyword>
<evidence type="ECO:0000256" key="2">
    <source>
        <dbReference type="ARBA" id="ARBA00009282"/>
    </source>
</evidence>
<dbReference type="SUPFAM" id="SSF51621">
    <property type="entry name" value="Phosphoenolpyruvate/pyruvate domain"/>
    <property type="match status" value="1"/>
</dbReference>
<dbReference type="InterPro" id="IPR040442">
    <property type="entry name" value="Pyrv_kinase-like_dom_sf"/>
</dbReference>
<feature type="region of interest" description="Disordered" evidence="7">
    <location>
        <begin position="297"/>
        <end position="331"/>
    </location>
</feature>
<evidence type="ECO:0000256" key="5">
    <source>
        <dbReference type="ARBA" id="ARBA00023239"/>
    </source>
</evidence>
<dbReference type="EC" id="4.1.3.30" evidence="6"/>
<name>A0ABZ0QMK4_9FIRM</name>
<organism evidence="8 9">
    <name type="scientific">Thermaerobacter composti</name>
    <dbReference type="NCBI Taxonomy" id="554949"/>
    <lineage>
        <taxon>Bacteria</taxon>
        <taxon>Bacillati</taxon>
        <taxon>Bacillota</taxon>
        <taxon>Clostridia</taxon>
        <taxon>Eubacteriales</taxon>
        <taxon>Clostridiales Family XVII. Incertae Sedis</taxon>
        <taxon>Thermaerobacter</taxon>
    </lineage>
</organism>
<dbReference type="NCBIfam" id="TIGR02317">
    <property type="entry name" value="prpB"/>
    <property type="match status" value="1"/>
</dbReference>
<keyword evidence="4" id="KW-0460">Magnesium</keyword>